<dbReference type="InterPro" id="IPR000485">
    <property type="entry name" value="AsnC-type_HTH_dom"/>
</dbReference>
<dbReference type="AlphaFoldDB" id="A0A6M1LR99"/>
<keyword evidence="2" id="KW-0238">DNA-binding</keyword>
<dbReference type="PANTHER" id="PTHR30154:SF0">
    <property type="entry name" value="LEUCINE-RESPONSIVE REGULATORY PROTEIN"/>
    <property type="match status" value="1"/>
</dbReference>
<dbReference type="Proteomes" id="UP000475385">
    <property type="component" value="Unassembled WGS sequence"/>
</dbReference>
<name>A0A6M1LR99_9PROT</name>
<evidence type="ECO:0000256" key="2">
    <source>
        <dbReference type="ARBA" id="ARBA00023125"/>
    </source>
</evidence>
<organism evidence="6 7">
    <name type="scientific">Falsiroseomonas algicola</name>
    <dbReference type="NCBI Taxonomy" id="2716930"/>
    <lineage>
        <taxon>Bacteria</taxon>
        <taxon>Pseudomonadati</taxon>
        <taxon>Pseudomonadota</taxon>
        <taxon>Alphaproteobacteria</taxon>
        <taxon>Acetobacterales</taxon>
        <taxon>Roseomonadaceae</taxon>
        <taxon>Falsiroseomonas</taxon>
    </lineage>
</organism>
<comment type="caution">
    <text evidence="6">The sequence shown here is derived from an EMBL/GenBank/DDBJ whole genome shotgun (WGS) entry which is preliminary data.</text>
</comment>
<dbReference type="InterPro" id="IPR019887">
    <property type="entry name" value="Tscrpt_reg_AsnC/Lrp_C"/>
</dbReference>
<evidence type="ECO:0000313" key="6">
    <source>
        <dbReference type="EMBL" id="NGM22542.1"/>
    </source>
</evidence>
<protein>
    <submittedName>
        <fullName evidence="6">Winged helix-turn-helix transcriptional regulator</fullName>
    </submittedName>
</protein>
<keyword evidence="3" id="KW-0010">Activator</keyword>
<feature type="domain" description="HTH asnC-type" evidence="5">
    <location>
        <begin position="3"/>
        <end position="64"/>
    </location>
</feature>
<reference evidence="6 7" key="2">
    <citation type="submission" date="2020-03" db="EMBL/GenBank/DDBJ databases">
        <title>Roseomonas stagni sp. nov., isolated from pond water in Japan.</title>
        <authorList>
            <person name="Furuhata K."/>
            <person name="Miyamoto H."/>
            <person name="Goto K."/>
        </authorList>
    </citation>
    <scope>NUCLEOTIDE SEQUENCE [LARGE SCALE GENOMIC DNA]</scope>
    <source>
        <strain evidence="6 7">PeD5</strain>
    </source>
</reference>
<dbReference type="Pfam" id="PF13412">
    <property type="entry name" value="HTH_24"/>
    <property type="match status" value="1"/>
</dbReference>
<dbReference type="EMBL" id="JAAIKB010000009">
    <property type="protein sequence ID" value="NGM22542.1"/>
    <property type="molecule type" value="Genomic_DNA"/>
</dbReference>
<dbReference type="GO" id="GO:0006355">
    <property type="term" value="P:regulation of DNA-templated transcription"/>
    <property type="evidence" value="ECO:0007669"/>
    <property type="project" value="UniProtKB-ARBA"/>
</dbReference>
<gene>
    <name evidence="6" type="ORF">G3576_21175</name>
</gene>
<dbReference type="InterPro" id="IPR011008">
    <property type="entry name" value="Dimeric_a/b-barrel"/>
</dbReference>
<dbReference type="SMART" id="SM00344">
    <property type="entry name" value="HTH_ASNC"/>
    <property type="match status" value="1"/>
</dbReference>
<dbReference type="GO" id="GO:0005829">
    <property type="term" value="C:cytosol"/>
    <property type="evidence" value="ECO:0007669"/>
    <property type="project" value="TreeGrafter"/>
</dbReference>
<dbReference type="CDD" id="cd00090">
    <property type="entry name" value="HTH_ARSR"/>
    <property type="match status" value="1"/>
</dbReference>
<dbReference type="PRINTS" id="PR00033">
    <property type="entry name" value="HTHASNC"/>
</dbReference>
<dbReference type="InterPro" id="IPR011991">
    <property type="entry name" value="ArsR-like_HTH"/>
</dbReference>
<keyword evidence="4" id="KW-0804">Transcription</keyword>
<dbReference type="GO" id="GO:0043200">
    <property type="term" value="P:response to amino acid"/>
    <property type="evidence" value="ECO:0007669"/>
    <property type="project" value="TreeGrafter"/>
</dbReference>
<dbReference type="InterPro" id="IPR019888">
    <property type="entry name" value="Tscrpt_reg_AsnC-like"/>
</dbReference>
<dbReference type="PROSITE" id="PS50956">
    <property type="entry name" value="HTH_ASNC_2"/>
    <property type="match status" value="1"/>
</dbReference>
<accession>A0A6M1LR99</accession>
<dbReference type="PANTHER" id="PTHR30154">
    <property type="entry name" value="LEUCINE-RESPONSIVE REGULATORY PROTEIN"/>
    <property type="match status" value="1"/>
</dbReference>
<dbReference type="InterPro" id="IPR036388">
    <property type="entry name" value="WH-like_DNA-bd_sf"/>
</dbReference>
<dbReference type="SUPFAM" id="SSF54909">
    <property type="entry name" value="Dimeric alpha+beta barrel"/>
    <property type="match status" value="1"/>
</dbReference>
<dbReference type="Pfam" id="PF01037">
    <property type="entry name" value="AsnC_trans_reg"/>
    <property type="match status" value="1"/>
</dbReference>
<evidence type="ECO:0000256" key="1">
    <source>
        <dbReference type="ARBA" id="ARBA00023015"/>
    </source>
</evidence>
<sequence length="153" mass="17062">MVLDRIDLRLLDILQRDGRITNAELAERIGLSPAATSERFRRLVAQGYILGFSARLNPQKLGLGLLAFVEVLLDKTTPDAFARFAEAVTRAPEVLECHMVAGGFDYLVKARLADMTAYRRFLGEVLLSLPGVKETRTYAVMEEVKNDGPLRLL</sequence>
<evidence type="ECO:0000313" key="7">
    <source>
        <dbReference type="Proteomes" id="UP000475385"/>
    </source>
</evidence>
<proteinExistence type="predicted"/>
<dbReference type="Gene3D" id="3.30.70.920">
    <property type="match status" value="1"/>
</dbReference>
<dbReference type="GO" id="GO:0043565">
    <property type="term" value="F:sequence-specific DNA binding"/>
    <property type="evidence" value="ECO:0007669"/>
    <property type="project" value="InterPro"/>
</dbReference>
<dbReference type="Gene3D" id="1.10.10.10">
    <property type="entry name" value="Winged helix-like DNA-binding domain superfamily/Winged helix DNA-binding domain"/>
    <property type="match status" value="1"/>
</dbReference>
<keyword evidence="7" id="KW-1185">Reference proteome</keyword>
<evidence type="ECO:0000259" key="5">
    <source>
        <dbReference type="PROSITE" id="PS50956"/>
    </source>
</evidence>
<dbReference type="InterPro" id="IPR036390">
    <property type="entry name" value="WH_DNA-bd_sf"/>
</dbReference>
<reference evidence="6 7" key="1">
    <citation type="submission" date="2020-02" db="EMBL/GenBank/DDBJ databases">
        <authorList>
            <person name="Kim H.M."/>
            <person name="Jeon C.O."/>
        </authorList>
    </citation>
    <scope>NUCLEOTIDE SEQUENCE [LARGE SCALE GENOMIC DNA]</scope>
    <source>
        <strain evidence="6 7">PeD5</strain>
    </source>
</reference>
<evidence type="ECO:0000256" key="3">
    <source>
        <dbReference type="ARBA" id="ARBA00023159"/>
    </source>
</evidence>
<evidence type="ECO:0000256" key="4">
    <source>
        <dbReference type="ARBA" id="ARBA00023163"/>
    </source>
</evidence>
<dbReference type="SUPFAM" id="SSF46785">
    <property type="entry name" value="Winged helix' DNA-binding domain"/>
    <property type="match status" value="1"/>
</dbReference>
<keyword evidence="1" id="KW-0805">Transcription regulation</keyword>